<reference evidence="1 2" key="2">
    <citation type="journal article" date="2017" name="Front. Plant Sci.">
        <title>Gene Classification and Mining of Molecular Markers Useful in Red Clover (Trifolium pratense) Breeding.</title>
        <authorList>
            <person name="Istvanek J."/>
            <person name="Dluhosova J."/>
            <person name="Dluhos P."/>
            <person name="Patkova L."/>
            <person name="Nedelnik J."/>
            <person name="Repkova J."/>
        </authorList>
    </citation>
    <scope>NUCLEOTIDE SEQUENCE [LARGE SCALE GENOMIC DNA]</scope>
    <source>
        <strain evidence="2">cv. Tatra</strain>
        <tissue evidence="1">Young leaves</tissue>
    </source>
</reference>
<evidence type="ECO:0000313" key="2">
    <source>
        <dbReference type="Proteomes" id="UP000236291"/>
    </source>
</evidence>
<sequence>MKKAIDQPAVGEKRKRNFFEAEPATGLAAQSENVLNFAPSANQSLEPTPTIYVPFVDLDVSLGFDSSFGLNIQPTLSQNAAHVLEG</sequence>
<comment type="caution">
    <text evidence="1">The sequence shown here is derived from an EMBL/GenBank/DDBJ whole genome shotgun (WGS) entry which is preliminary data.</text>
</comment>
<reference evidence="1 2" key="1">
    <citation type="journal article" date="2014" name="Am. J. Bot.">
        <title>Genome assembly and annotation for red clover (Trifolium pratense; Fabaceae).</title>
        <authorList>
            <person name="Istvanek J."/>
            <person name="Jaros M."/>
            <person name="Krenek A."/>
            <person name="Repkova J."/>
        </authorList>
    </citation>
    <scope>NUCLEOTIDE SEQUENCE [LARGE SCALE GENOMIC DNA]</scope>
    <source>
        <strain evidence="2">cv. Tatra</strain>
        <tissue evidence="1">Young leaves</tissue>
    </source>
</reference>
<dbReference type="Proteomes" id="UP000236291">
    <property type="component" value="Unassembled WGS sequence"/>
</dbReference>
<dbReference type="AlphaFoldDB" id="A0A2K3KBU6"/>
<dbReference type="EMBL" id="ASHM01158428">
    <property type="protein sequence ID" value="PNX63766.1"/>
    <property type="molecule type" value="Genomic_DNA"/>
</dbReference>
<organism evidence="1 2">
    <name type="scientific">Trifolium pratense</name>
    <name type="common">Red clover</name>
    <dbReference type="NCBI Taxonomy" id="57577"/>
    <lineage>
        <taxon>Eukaryota</taxon>
        <taxon>Viridiplantae</taxon>
        <taxon>Streptophyta</taxon>
        <taxon>Embryophyta</taxon>
        <taxon>Tracheophyta</taxon>
        <taxon>Spermatophyta</taxon>
        <taxon>Magnoliopsida</taxon>
        <taxon>eudicotyledons</taxon>
        <taxon>Gunneridae</taxon>
        <taxon>Pentapetalae</taxon>
        <taxon>rosids</taxon>
        <taxon>fabids</taxon>
        <taxon>Fabales</taxon>
        <taxon>Fabaceae</taxon>
        <taxon>Papilionoideae</taxon>
        <taxon>50 kb inversion clade</taxon>
        <taxon>NPAAA clade</taxon>
        <taxon>Hologalegina</taxon>
        <taxon>IRL clade</taxon>
        <taxon>Trifolieae</taxon>
        <taxon>Trifolium</taxon>
    </lineage>
</organism>
<evidence type="ECO:0000313" key="1">
    <source>
        <dbReference type="EMBL" id="PNX63766.1"/>
    </source>
</evidence>
<feature type="non-terminal residue" evidence="1">
    <location>
        <position position="86"/>
    </location>
</feature>
<protein>
    <submittedName>
        <fullName evidence="1">Uncharacterized protein</fullName>
    </submittedName>
</protein>
<name>A0A2K3KBU6_TRIPR</name>
<accession>A0A2K3KBU6</accession>
<proteinExistence type="predicted"/>
<gene>
    <name evidence="1" type="ORF">L195_g061789</name>
</gene>